<dbReference type="OMA" id="LTRNVAM"/>
<feature type="compositionally biased region" description="Basic residues" evidence="6">
    <location>
        <begin position="1126"/>
        <end position="1135"/>
    </location>
</feature>
<feature type="region of interest" description="Disordered" evidence="6">
    <location>
        <begin position="947"/>
        <end position="991"/>
    </location>
</feature>
<dbReference type="GO" id="GO:0006281">
    <property type="term" value="P:DNA repair"/>
    <property type="evidence" value="ECO:0007669"/>
    <property type="project" value="TreeGrafter"/>
</dbReference>
<evidence type="ECO:0000259" key="8">
    <source>
        <dbReference type="Pfam" id="PF05029"/>
    </source>
</evidence>
<evidence type="ECO:0000256" key="4">
    <source>
        <dbReference type="ARBA" id="ARBA00023306"/>
    </source>
</evidence>
<feature type="domain" description="Timeless N-terminal" evidence="7">
    <location>
        <begin position="20"/>
        <end position="281"/>
    </location>
</feature>
<feature type="compositionally biased region" description="Basic and acidic residues" evidence="6">
    <location>
        <begin position="1244"/>
        <end position="1273"/>
    </location>
</feature>
<keyword evidence="5" id="KW-0175">Coiled coil</keyword>
<evidence type="ECO:0000313" key="10">
    <source>
        <dbReference type="RefSeq" id="XP_055860978.1"/>
    </source>
</evidence>
<dbReference type="InterPro" id="IPR007725">
    <property type="entry name" value="TIMELESS_C"/>
</dbReference>
<feature type="coiled-coil region" evidence="5">
    <location>
        <begin position="236"/>
        <end position="263"/>
    </location>
</feature>
<feature type="compositionally biased region" description="Basic residues" evidence="6">
    <location>
        <begin position="523"/>
        <end position="538"/>
    </location>
</feature>
<dbReference type="RefSeq" id="XP_055860980.1">
    <property type="nucleotide sequence ID" value="XM_056005005.1"/>
</dbReference>
<dbReference type="RefSeq" id="XP_055860978.1">
    <property type="nucleotide sequence ID" value="XM_056005003.1"/>
</dbReference>
<dbReference type="GO" id="GO:0043111">
    <property type="term" value="P:replication fork arrest"/>
    <property type="evidence" value="ECO:0007669"/>
    <property type="project" value="TreeGrafter"/>
</dbReference>
<dbReference type="GO" id="GO:0048511">
    <property type="term" value="P:rhythmic process"/>
    <property type="evidence" value="ECO:0007669"/>
    <property type="project" value="UniProtKB-KW"/>
</dbReference>
<dbReference type="GO" id="GO:0003677">
    <property type="term" value="F:DNA binding"/>
    <property type="evidence" value="ECO:0007669"/>
    <property type="project" value="TreeGrafter"/>
</dbReference>
<protein>
    <submittedName>
        <fullName evidence="10 11">Protein timeless homolog isoform X1</fullName>
    </submittedName>
</protein>
<evidence type="ECO:0000259" key="7">
    <source>
        <dbReference type="Pfam" id="PF04821"/>
    </source>
</evidence>
<keyword evidence="3" id="KW-0539">Nucleus</keyword>
<feature type="compositionally biased region" description="Basic and acidic residues" evidence="6">
    <location>
        <begin position="1136"/>
        <end position="1150"/>
    </location>
</feature>
<gene>
    <name evidence="10 11" type="primary">LOC106075541</name>
</gene>
<dbReference type="GO" id="GO:0000076">
    <property type="term" value="P:DNA replication checkpoint signaling"/>
    <property type="evidence" value="ECO:0007669"/>
    <property type="project" value="TreeGrafter"/>
</dbReference>
<feature type="domain" description="Timeless C-terminal" evidence="8">
    <location>
        <begin position="1000"/>
        <end position="1084"/>
    </location>
</feature>
<dbReference type="Proteomes" id="UP001165740">
    <property type="component" value="Chromosome 11"/>
</dbReference>
<organism evidence="9 10">
    <name type="scientific">Biomphalaria glabrata</name>
    <name type="common">Bloodfluke planorb</name>
    <name type="synonym">Freshwater snail</name>
    <dbReference type="NCBI Taxonomy" id="6526"/>
    <lineage>
        <taxon>Eukaryota</taxon>
        <taxon>Metazoa</taxon>
        <taxon>Spiralia</taxon>
        <taxon>Lophotrochozoa</taxon>
        <taxon>Mollusca</taxon>
        <taxon>Gastropoda</taxon>
        <taxon>Heterobranchia</taxon>
        <taxon>Euthyneura</taxon>
        <taxon>Panpulmonata</taxon>
        <taxon>Hygrophila</taxon>
        <taxon>Lymnaeoidea</taxon>
        <taxon>Planorbidae</taxon>
        <taxon>Biomphalaria</taxon>
    </lineage>
</organism>
<comment type="subcellular location">
    <subcellularLocation>
        <location evidence="1">Nucleus</location>
    </subcellularLocation>
</comment>
<feature type="compositionally biased region" description="Low complexity" evidence="6">
    <location>
        <begin position="1277"/>
        <end position="1295"/>
    </location>
</feature>
<dbReference type="InterPro" id="IPR044998">
    <property type="entry name" value="Timeless"/>
</dbReference>
<proteinExistence type="inferred from homology"/>
<evidence type="ECO:0000256" key="1">
    <source>
        <dbReference type="ARBA" id="ARBA00004123"/>
    </source>
</evidence>
<reference evidence="10 11" key="1">
    <citation type="submission" date="2025-04" db="UniProtKB">
        <authorList>
            <consortium name="RefSeq"/>
        </authorList>
    </citation>
    <scope>IDENTIFICATION</scope>
</reference>
<keyword evidence="9" id="KW-1185">Reference proteome</keyword>
<evidence type="ECO:0000313" key="11">
    <source>
        <dbReference type="RefSeq" id="XP_055860980.1"/>
    </source>
</evidence>
<dbReference type="GeneID" id="106075541"/>
<dbReference type="PANTHER" id="PTHR22940:SF4">
    <property type="entry name" value="PROTEIN TIMELESS HOMOLOG"/>
    <property type="match status" value="1"/>
</dbReference>
<dbReference type="GO" id="GO:0031298">
    <property type="term" value="C:replication fork protection complex"/>
    <property type="evidence" value="ECO:0007669"/>
    <property type="project" value="TreeGrafter"/>
</dbReference>
<feature type="compositionally biased region" description="Basic residues" evidence="6">
    <location>
        <begin position="1218"/>
        <end position="1227"/>
    </location>
</feature>
<dbReference type="Pfam" id="PF26019">
    <property type="entry name" value="HTH_TIMELESS"/>
    <property type="match status" value="1"/>
</dbReference>
<evidence type="ECO:0000256" key="2">
    <source>
        <dbReference type="ARBA" id="ARBA00008174"/>
    </source>
</evidence>
<feature type="coiled-coil region" evidence="5">
    <location>
        <begin position="660"/>
        <end position="688"/>
    </location>
</feature>
<dbReference type="PANTHER" id="PTHR22940">
    <property type="entry name" value="TIMEOUT/TIMELESS-2"/>
    <property type="match status" value="1"/>
</dbReference>
<feature type="region of interest" description="Disordered" evidence="6">
    <location>
        <begin position="522"/>
        <end position="551"/>
    </location>
</feature>
<comment type="similarity">
    <text evidence="2">Belongs to the timeless family.</text>
</comment>
<evidence type="ECO:0000313" key="9">
    <source>
        <dbReference type="Proteomes" id="UP001165740"/>
    </source>
</evidence>
<feature type="region of interest" description="Disordered" evidence="6">
    <location>
        <begin position="1115"/>
        <end position="1438"/>
    </location>
</feature>
<name>A0A9W2YE13_BIOGL</name>
<feature type="compositionally biased region" description="Basic residues" evidence="6">
    <location>
        <begin position="947"/>
        <end position="959"/>
    </location>
</feature>
<feature type="compositionally biased region" description="Basic and acidic residues" evidence="6">
    <location>
        <begin position="1296"/>
        <end position="1309"/>
    </location>
</feature>
<accession>A0A9W2YE13</accession>
<evidence type="ECO:0000256" key="5">
    <source>
        <dbReference type="SAM" id="Coils"/>
    </source>
</evidence>
<dbReference type="Pfam" id="PF05029">
    <property type="entry name" value="TIMELESS_C"/>
    <property type="match status" value="1"/>
</dbReference>
<dbReference type="Pfam" id="PF04821">
    <property type="entry name" value="TIMELESS"/>
    <property type="match status" value="1"/>
</dbReference>
<evidence type="ECO:0000256" key="6">
    <source>
        <dbReference type="SAM" id="MobiDB-lite"/>
    </source>
</evidence>
<sequence>MDVELQATCSALGYMEDKVYIKEPDCIETVKDLIRFLRRDNDICEIRRQLGHTQILQNDLIPLVKFYHKDKALFETVIKLLVNLTQPVITCWNNQIPDEKTLRNYCIEVEGYLQDYKEAFIDEDFFSVLSEHIMEILKLNWDELREEDKLQLERLFVLIRNILMIPPDPAREKCTEDDASTHDRILWTIHTSGVEDLILFVASSERERSMLCMHILEIISLMFKEQEVEALAAAGVQRSVTEKEKDQKELEQAREKEKAQKKANILKFSGRHSRFGGTYVIKNMKSISENDVIYHKSLGVAKTFSYDEGKAPKKVAKNRVAIKGDDGIRRSTLSMRLILKEFCVQFLINSYNPLMRAVKDALTRKTTQDNDETYYLWSMRYFMQFCRLHCKRVDLVGETMSMSAFHYIHTQLLNYIENLRIIKDLEEAKQVGRRTHVALKAYQELLCTLDFMSKSQDEQIRQSAKVIQSNVFYVFEYRDIFVNMLRNFKESKCSRSYLRDLVEAAHIFLKMLEASSKSSKLVVQKKKGKKKKKPKKQPARNDANVEEPSEEQLVELWEGHASSEIVTILQGHPELPEGLSPFDAASEVDVDEQRVETMVNIQQFLRDQKFSEAVALFRAAREVWPERNEFGSDSMSQDDELLALREVFMARLPRQRQQPVEDVAAASEEEVNEVEEEEMEEVERCEAEFNFQQFVADFAHPEIVKCYAALLAEFATNSDQVNHCVVKMLHRISHDLGFIGMLFQASIFKTFSHLLHGPFAGLARYKELSKFACYVVRQFTTIAQTNKKVFVDLMFWKNKNEALAITSNYDFTSKSSSKVSWTEHDEQELSSLFEKFRHVHHPEKDTVDLIMGELTSSHTRLQVLKELKKQCLITSVKDIHKPKTSRQRQVWTEEELAEVRQLFEEFKESNYPISDIMKSYSGSKGRSAVLNKLLELNLVDDKSQLLKKRNKKSGGRSRTKREESGESEEENSNDDDRSGSDNDDVSGAQEHSTLSVSVLAKKIVDSGYKNQLAWIQRGLRNTAEDRDEGVCVPTPLVALTEENETAMEDDVFLNFLRSLGISPPSNEQEVFWRIPSEYSASELRKIADCLELTACDDITSGNEIQDIVARVFPNKASQSKMNGKEKKLKKKQKDRKHSDVPKAKKAKDIKSSSASEEESLSTFVPVIPRVAKGSDTSDSGLDSELEAKEQKAIWLQKREKKSKHVTTEERKNALKRMMERRKGRKSQTGKNKIESDNETAPEMDVPKETSDQMHKAPREEDKNNETANTKESDSESDTSSLSSLSDDQSQSNNDPSQKDIVDFTSEKSESNSVESKLAAVKTRKRFLGSDSGSDPDGEIAEEATVKSKDKKMKRVRMLSSDDDEEQGKPIESQQEESFKLHFSSSEDEDDESKSTSLEKNAIRESQSESTVKTSADSFPATLLTQGIDSDEEDDHVPLRTAIKRKRAITDSDED</sequence>
<keyword evidence="4" id="KW-0131">Cell cycle</keyword>
<dbReference type="OrthoDB" id="310853at2759"/>
<dbReference type="InterPro" id="IPR006906">
    <property type="entry name" value="Timeless_N"/>
</dbReference>
<evidence type="ECO:0000256" key="3">
    <source>
        <dbReference type="ARBA" id="ARBA00023242"/>
    </source>
</evidence>
<feature type="compositionally biased region" description="Polar residues" evidence="6">
    <location>
        <begin position="1407"/>
        <end position="1427"/>
    </location>
</feature>